<evidence type="ECO:0000313" key="3">
    <source>
        <dbReference type="EMBL" id="RAI25166.1"/>
    </source>
</evidence>
<feature type="domain" description="Putative Flp pilus-assembly TadG-like N-terminal" evidence="2">
    <location>
        <begin position="22"/>
        <end position="66"/>
    </location>
</feature>
<dbReference type="RefSeq" id="WP_111436035.1">
    <property type="nucleotide sequence ID" value="NZ_JACIGG010000028.1"/>
</dbReference>
<organism evidence="3 4">
    <name type="scientific">Rhodobium orientis</name>
    <dbReference type="NCBI Taxonomy" id="34017"/>
    <lineage>
        <taxon>Bacteria</taxon>
        <taxon>Pseudomonadati</taxon>
        <taxon>Pseudomonadota</taxon>
        <taxon>Alphaproteobacteria</taxon>
        <taxon>Hyphomicrobiales</taxon>
        <taxon>Rhodobiaceae</taxon>
        <taxon>Rhodobium</taxon>
    </lineage>
</organism>
<evidence type="ECO:0000259" key="2">
    <source>
        <dbReference type="Pfam" id="PF13400"/>
    </source>
</evidence>
<evidence type="ECO:0000256" key="1">
    <source>
        <dbReference type="SAM" id="Phobius"/>
    </source>
</evidence>
<dbReference type="EMBL" id="NPEV01000054">
    <property type="protein sequence ID" value="RAI25166.1"/>
    <property type="molecule type" value="Genomic_DNA"/>
</dbReference>
<keyword evidence="1" id="KW-0812">Transmembrane</keyword>
<dbReference type="Pfam" id="PF13400">
    <property type="entry name" value="Tad"/>
    <property type="match status" value="1"/>
</dbReference>
<dbReference type="AlphaFoldDB" id="A0A327JHI4"/>
<proteinExistence type="predicted"/>
<evidence type="ECO:0000313" key="4">
    <source>
        <dbReference type="Proteomes" id="UP000249299"/>
    </source>
</evidence>
<reference evidence="3 4" key="1">
    <citation type="submission" date="2017-07" db="EMBL/GenBank/DDBJ databases">
        <title>Draft Genome Sequences of Select Purple Nonsulfur Bacteria.</title>
        <authorList>
            <person name="Lasarre B."/>
            <person name="Mckinlay J.B."/>
        </authorList>
    </citation>
    <scope>NUCLEOTIDE SEQUENCE [LARGE SCALE GENOMIC DNA]</scope>
    <source>
        <strain evidence="3 4">DSM 11290</strain>
    </source>
</reference>
<keyword evidence="4" id="KW-1185">Reference proteome</keyword>
<dbReference type="Proteomes" id="UP000249299">
    <property type="component" value="Unassembled WGS sequence"/>
</dbReference>
<accession>A0A327JHI4</accession>
<keyword evidence="1" id="KW-0472">Membrane</keyword>
<dbReference type="OrthoDB" id="8076371at2"/>
<protein>
    <recommendedName>
        <fullName evidence="2">Putative Flp pilus-assembly TadG-like N-terminal domain-containing protein</fullName>
    </recommendedName>
</protein>
<comment type="caution">
    <text evidence="3">The sequence shown here is derived from an EMBL/GenBank/DDBJ whole genome shotgun (WGS) entry which is preliminary data.</text>
</comment>
<feature type="transmembrane region" description="Helical" evidence="1">
    <location>
        <begin position="21"/>
        <end position="43"/>
    </location>
</feature>
<name>A0A327JHI4_9HYPH</name>
<keyword evidence="1" id="KW-1133">Transmembrane helix</keyword>
<dbReference type="InterPro" id="IPR028087">
    <property type="entry name" value="Tad_N"/>
</dbReference>
<sequence length="300" mass="32821">MCCQKPWRIASLFSRFSRSRSGSIAVIFALVLVPILALIGLAVEFTLAWTMKSDMQIAADSAAIAATVADVSLSESAASRIYQQNTKEGALVSYNRAESGDGVTVTVTASGTSPVFFSKVIGTDGFDVSVKSTAFAPKKLSSARFFPISANGWYNKVVRLMVRRKGETTDEELVQIRYNYQPAAFEVSNSGWIDLGDYESAYLQMDVDPNSKGLESCRNGGCDLTYRTDDPEWSNRLIVDHVQVPDNTKVDIFDLVPCGTTSEHAWEDGGSTVSYANADFFYKVTGQCNQVSKDNVRLVN</sequence>
<gene>
    <name evidence="3" type="ORF">CH339_19335</name>
</gene>